<dbReference type="EMBL" id="LR796602">
    <property type="protein sequence ID" value="CAB4153711.1"/>
    <property type="molecule type" value="Genomic_DNA"/>
</dbReference>
<reference evidence="3" key="1">
    <citation type="submission" date="2020-05" db="EMBL/GenBank/DDBJ databases">
        <authorList>
            <person name="Chiriac C."/>
            <person name="Salcher M."/>
            <person name="Ghai R."/>
            <person name="Kavagutti S V."/>
        </authorList>
    </citation>
    <scope>NUCLEOTIDE SEQUENCE</scope>
</reference>
<dbReference type="Pfam" id="PF08708">
    <property type="entry name" value="PriCT_1"/>
    <property type="match status" value="1"/>
</dbReference>
<dbReference type="SMART" id="SM00942">
    <property type="entry name" value="PriCT_1"/>
    <property type="match status" value="1"/>
</dbReference>
<dbReference type="InterPro" id="IPR014907">
    <property type="entry name" value="BT4734-like_N"/>
</dbReference>
<gene>
    <name evidence="3" type="ORF">UFOVP1178_45</name>
    <name evidence="2" type="ORF">UFOVP624_20</name>
</gene>
<dbReference type="Pfam" id="PF08800">
    <property type="entry name" value="BT4734-like_N"/>
    <property type="match status" value="1"/>
</dbReference>
<protein>
    <submittedName>
        <fullName evidence="3">Primase, C-terminal 1</fullName>
    </submittedName>
</protein>
<evidence type="ECO:0000313" key="2">
    <source>
        <dbReference type="EMBL" id="CAB4153711.1"/>
    </source>
</evidence>
<dbReference type="EMBL" id="LR797124">
    <property type="protein sequence ID" value="CAB4188631.1"/>
    <property type="molecule type" value="Genomic_DNA"/>
</dbReference>
<evidence type="ECO:0000313" key="3">
    <source>
        <dbReference type="EMBL" id="CAB4188631.1"/>
    </source>
</evidence>
<feature type="domain" description="Primase C-terminal 1" evidence="1">
    <location>
        <begin position="214"/>
        <end position="277"/>
    </location>
</feature>
<evidence type="ECO:0000259" key="1">
    <source>
        <dbReference type="SMART" id="SM00942"/>
    </source>
</evidence>
<dbReference type="InterPro" id="IPR014820">
    <property type="entry name" value="PriCT_1"/>
</dbReference>
<sequence length="801" mass="93125">MIPKVSVFKSLFNAKETPYSLTVLEVFERIKNGYSDLNKKIERLRNLDDSSEQHRQLKNSLLAIMFNGQFNERNDNGLIQHSGLCVLDFDDYPDEQTMNEERQNLIKCPFVYLLFTSPGGKGLKVVIKIPKSTKDEHKRRFQAFQKFFNSDYFDPTSCNVSRVCFESYDPDAYINEFCDEFTQIDQEKGFDFHDKAPVCILNDEDKIIERIMKFDFGCTFSEGSRNQYVFKVAACFCEYNISKDAAEYYLQNQFVSPGFSQSELIQTVKSAYKKASQGIKYFENTELVVKVKNKLKQGINPRDIKKQLNVDDSIINDVKDELATTEDVFWEIEIKKGVETISIEPMKYAEFLVKNGFNKYYPENAEKPTFVRVQENKVRLSSTDQIKDFVLTFLLSKGEIKVWNYCSKSTYLFNENHLNMIDSIALKMLQDTIDCSFIPFKNGVAKITKKEVVLQSYIDVNGYIWENQIIGRNFTKLDSFDNDFQDLVYKVSNEDENRTASLESTLGYLLHTYKDKTDQKAIIFNDQDIDIDCANGGSGKSLMLTALGYLRKIVKIDGKAFNLKGDFVYQRVNLDSQILALDDVKKNFVFEDLFSLISEGITVNRKNKDEIFIPFERSPKIVLTTNYVIAGAGASHDRRRHELEFFQYFNAQRSPLDIYGRLLFDSWSEIDWSKFDNYMIHNLQSFLKNGLLKSVSINAEAKRFIQATSKDFYDFVNDNPIKIDEFIFNNSYLEMFKNETAGWKDLEARRFLKWVAEYAKFNKLKLTKGRNSSGRYFKIENFNDPKPGDVWDELTIKAMNL</sequence>
<organism evidence="3">
    <name type="scientific">uncultured Caudovirales phage</name>
    <dbReference type="NCBI Taxonomy" id="2100421"/>
    <lineage>
        <taxon>Viruses</taxon>
        <taxon>Duplodnaviria</taxon>
        <taxon>Heunggongvirae</taxon>
        <taxon>Uroviricota</taxon>
        <taxon>Caudoviricetes</taxon>
        <taxon>Peduoviridae</taxon>
        <taxon>Maltschvirus</taxon>
        <taxon>Maltschvirus maltsch</taxon>
    </lineage>
</organism>
<accession>A0A6J5R4V5</accession>
<name>A0A6J5R4V5_9CAUD</name>
<proteinExistence type="predicted"/>